<dbReference type="GO" id="GO:0016757">
    <property type="term" value="F:glycosyltransferase activity"/>
    <property type="evidence" value="ECO:0007669"/>
    <property type="project" value="UniProtKB-ARBA"/>
</dbReference>
<name>A0A2T5JFR0_9SPHI</name>
<protein>
    <submittedName>
        <fullName evidence="2">Glycosyl transferase family 4</fullName>
    </submittedName>
</protein>
<dbReference type="Proteomes" id="UP000244168">
    <property type="component" value="Unassembled WGS sequence"/>
</dbReference>
<gene>
    <name evidence="2" type="ORF">C8P68_101502</name>
</gene>
<dbReference type="EMBL" id="QAOQ01000001">
    <property type="protein sequence ID" value="PTR01268.1"/>
    <property type="molecule type" value="Genomic_DNA"/>
</dbReference>
<reference evidence="2 3" key="1">
    <citation type="submission" date="2018-04" db="EMBL/GenBank/DDBJ databases">
        <title>Genomic Encyclopedia of Archaeal and Bacterial Type Strains, Phase II (KMG-II): from individual species to whole genera.</title>
        <authorList>
            <person name="Goeker M."/>
        </authorList>
    </citation>
    <scope>NUCLEOTIDE SEQUENCE [LARGE SCALE GENOMIC DNA]</scope>
    <source>
        <strain evidence="2 3">DSM 26809</strain>
    </source>
</reference>
<accession>A0A2T5JFR0</accession>
<feature type="domain" description="Glycosyltransferase subfamily 4-like N-terminal" evidence="1">
    <location>
        <begin position="12"/>
        <end position="175"/>
    </location>
</feature>
<organism evidence="2 3">
    <name type="scientific">Mucilaginibacter yixingensis</name>
    <dbReference type="NCBI Taxonomy" id="1295612"/>
    <lineage>
        <taxon>Bacteria</taxon>
        <taxon>Pseudomonadati</taxon>
        <taxon>Bacteroidota</taxon>
        <taxon>Sphingobacteriia</taxon>
        <taxon>Sphingobacteriales</taxon>
        <taxon>Sphingobacteriaceae</taxon>
        <taxon>Mucilaginibacter</taxon>
    </lineage>
</organism>
<dbReference type="Gene3D" id="3.40.50.2000">
    <property type="entry name" value="Glycogen Phosphorylase B"/>
    <property type="match status" value="1"/>
</dbReference>
<dbReference type="AlphaFoldDB" id="A0A2T5JFR0"/>
<dbReference type="InterPro" id="IPR028098">
    <property type="entry name" value="Glyco_trans_4-like_N"/>
</dbReference>
<proteinExistence type="predicted"/>
<dbReference type="Pfam" id="PF13439">
    <property type="entry name" value="Glyco_transf_4"/>
    <property type="match status" value="1"/>
</dbReference>
<keyword evidence="2" id="KW-0808">Transferase</keyword>
<dbReference type="SUPFAM" id="SSF53756">
    <property type="entry name" value="UDP-Glycosyltransferase/glycogen phosphorylase"/>
    <property type="match status" value="1"/>
</dbReference>
<comment type="caution">
    <text evidence="2">The sequence shown here is derived from an EMBL/GenBank/DDBJ whole genome shotgun (WGS) entry which is preliminary data.</text>
</comment>
<evidence type="ECO:0000313" key="3">
    <source>
        <dbReference type="Proteomes" id="UP000244168"/>
    </source>
</evidence>
<keyword evidence="3" id="KW-1185">Reference proteome</keyword>
<evidence type="ECO:0000313" key="2">
    <source>
        <dbReference type="EMBL" id="PTR01268.1"/>
    </source>
</evidence>
<evidence type="ECO:0000259" key="1">
    <source>
        <dbReference type="Pfam" id="PF13439"/>
    </source>
</evidence>
<sequence length="411" mass="46797">MQRIRMSLPYFKDFGWEVEVVTVDPKYSDLSEDELLLKTIPLQTKIHYVRALPKKLTSKIGLGSIALRSLWFYKRPVDKLLRTRHFDLIYFSTTQFPVCILGAYWKRKFKIPYVIDMQDPWHSDYYRDKPKHQRPTKFWFSYRLNKYLEPRAMRLADGVISVSEDYIATLQNRYPCLKNVPAATITFGAFGPDMDIALKHQADFPSLLNENTINLVYVGRGGADMRAAITPVFSAFKKALLANPDISRIHFYFIGTSYAAAGTGVPTIAPLAAALGVATYVTERTDRISYYHTLCTLLKADALFIPGSDDPRYTASKLYPYLLTGKPLLTMFNAASPALNVLKEYGVYNSYNYTDVDSGQLIDFFQRLASGNLPQPVYNATAMHQYSAREMTHRQCLLFDNVINSIQPADA</sequence>